<evidence type="ECO:0000259" key="1">
    <source>
        <dbReference type="Pfam" id="PF01370"/>
    </source>
</evidence>
<dbReference type="GO" id="GO:0044877">
    <property type="term" value="F:protein-containing complex binding"/>
    <property type="evidence" value="ECO:0007669"/>
    <property type="project" value="TreeGrafter"/>
</dbReference>
<dbReference type="CDD" id="cd05271">
    <property type="entry name" value="NDUFA9_like_SDR_a"/>
    <property type="match status" value="1"/>
</dbReference>
<evidence type="ECO:0000313" key="3">
    <source>
        <dbReference type="Proteomes" id="UP000525623"/>
    </source>
</evidence>
<sequence>MTTRKVAAVIGGSGFLGRHVVRRLAEDGYVVRVAARRADRAASLRPLGDVGQIVPLGASILNPESLVPVVEGARVVVNLVGILAERGRATFQAVHVEGAAAVARLAASAGVAQLVHVSAIGASPDSRSAYGRSKAAGEDAVLRAMPEATIVRPSILFGAEDHFTNLFATLARFSPIVPVYGARTRLQPVYVADVAEGIRRLLAGGYAGTIFEFGGPAIRTMEEIARLVVAAVGRRRLVVAVPPALAWWQAMWLERLPGKMLTRDQLAMLSSDNVAADGAPGLQQLGIQPASMEMIVPSYLARYKIT</sequence>
<organism evidence="2 3">
    <name type="scientific">Gluconacetobacter tumulicola</name>
    <dbReference type="NCBI Taxonomy" id="1017177"/>
    <lineage>
        <taxon>Bacteria</taxon>
        <taxon>Pseudomonadati</taxon>
        <taxon>Pseudomonadota</taxon>
        <taxon>Alphaproteobacteria</taxon>
        <taxon>Acetobacterales</taxon>
        <taxon>Acetobacteraceae</taxon>
        <taxon>Gluconacetobacter</taxon>
    </lineage>
</organism>
<dbReference type="Gene3D" id="3.40.50.720">
    <property type="entry name" value="NAD(P)-binding Rossmann-like Domain"/>
    <property type="match status" value="1"/>
</dbReference>
<evidence type="ECO:0000313" key="2">
    <source>
        <dbReference type="EMBL" id="MBB2178906.1"/>
    </source>
</evidence>
<feature type="domain" description="NAD-dependent epimerase/dehydratase" evidence="1">
    <location>
        <begin position="8"/>
        <end position="208"/>
    </location>
</feature>
<dbReference type="Proteomes" id="UP000525623">
    <property type="component" value="Unassembled WGS sequence"/>
</dbReference>
<gene>
    <name evidence="2" type="ORF">HLH29_06915</name>
</gene>
<dbReference type="InterPro" id="IPR001509">
    <property type="entry name" value="Epimerase_deHydtase"/>
</dbReference>
<proteinExistence type="predicted"/>
<dbReference type="AlphaFoldDB" id="A0A7W4JCV7"/>
<accession>A0A7W4JCV7</accession>
<name>A0A7W4JCV7_9PROT</name>
<dbReference type="Pfam" id="PF01370">
    <property type="entry name" value="Epimerase"/>
    <property type="match status" value="1"/>
</dbReference>
<dbReference type="InterPro" id="IPR036291">
    <property type="entry name" value="NAD(P)-bd_dom_sf"/>
</dbReference>
<reference evidence="2 3" key="1">
    <citation type="submission" date="2020-04" db="EMBL/GenBank/DDBJ databases">
        <title>Description of novel Gluconacetobacter.</title>
        <authorList>
            <person name="Sombolestani A."/>
        </authorList>
    </citation>
    <scope>NUCLEOTIDE SEQUENCE [LARGE SCALE GENOMIC DNA]</scope>
    <source>
        <strain evidence="2 3">LMG 27725</strain>
    </source>
</reference>
<keyword evidence="3" id="KW-1185">Reference proteome</keyword>
<dbReference type="SUPFAM" id="SSF51735">
    <property type="entry name" value="NAD(P)-binding Rossmann-fold domains"/>
    <property type="match status" value="1"/>
</dbReference>
<protein>
    <submittedName>
        <fullName evidence="2">Complex I NDUFA9 subunit family protein</fullName>
    </submittedName>
</protein>
<dbReference type="RefSeq" id="WP_182965201.1">
    <property type="nucleotide sequence ID" value="NZ_BAABGC010000075.1"/>
</dbReference>
<dbReference type="InterPro" id="IPR051207">
    <property type="entry name" value="ComplexI_NDUFA9_subunit"/>
</dbReference>
<dbReference type="PANTHER" id="PTHR12126:SF11">
    <property type="entry name" value="NADH DEHYDROGENASE [UBIQUINONE] 1 ALPHA SUBCOMPLEX SUBUNIT 9, MITOCHONDRIAL"/>
    <property type="match status" value="1"/>
</dbReference>
<dbReference type="FunFam" id="3.40.50.720:FF:000702">
    <property type="entry name" value="NADH dehydrogenase (Ubiquinone)"/>
    <property type="match status" value="1"/>
</dbReference>
<dbReference type="PANTHER" id="PTHR12126">
    <property type="entry name" value="NADH-UBIQUINONE OXIDOREDUCTASE 39 KDA SUBUNIT-RELATED"/>
    <property type="match status" value="1"/>
</dbReference>
<comment type="caution">
    <text evidence="2">The sequence shown here is derived from an EMBL/GenBank/DDBJ whole genome shotgun (WGS) entry which is preliminary data.</text>
</comment>
<dbReference type="EMBL" id="JABEQL010000006">
    <property type="protein sequence ID" value="MBB2178906.1"/>
    <property type="molecule type" value="Genomic_DNA"/>
</dbReference>